<protein>
    <submittedName>
        <fullName evidence="1">Uncharacterized protein</fullName>
    </submittedName>
</protein>
<evidence type="ECO:0000313" key="2">
    <source>
        <dbReference type="Proteomes" id="UP000254764"/>
    </source>
</evidence>
<dbReference type="EMBL" id="UEYP01000006">
    <property type="protein sequence ID" value="SSC68184.1"/>
    <property type="molecule type" value="Genomic_DNA"/>
</dbReference>
<dbReference type="AlphaFoldDB" id="A0A376AK86"/>
<organism evidence="1 2">
    <name type="scientific">Ciceribacter selenitireducens ATCC BAA-1503</name>
    <dbReference type="NCBI Taxonomy" id="1336235"/>
    <lineage>
        <taxon>Bacteria</taxon>
        <taxon>Pseudomonadati</taxon>
        <taxon>Pseudomonadota</taxon>
        <taxon>Alphaproteobacteria</taxon>
        <taxon>Hyphomicrobiales</taxon>
        <taxon>Rhizobiaceae</taxon>
        <taxon>Ciceribacter</taxon>
    </lineage>
</organism>
<reference evidence="2" key="1">
    <citation type="submission" date="2018-07" db="EMBL/GenBank/DDBJ databases">
        <authorList>
            <person name="Peiro R."/>
            <person name="Begona"/>
            <person name="Cbmso G."/>
            <person name="Lopez M."/>
            <person name="Gonzalez S."/>
        </authorList>
    </citation>
    <scope>NUCLEOTIDE SEQUENCE [LARGE SCALE GENOMIC DNA]</scope>
</reference>
<gene>
    <name evidence="1" type="ORF">RHIZ70_3892</name>
</gene>
<proteinExistence type="predicted"/>
<name>A0A376AK86_9HYPH</name>
<dbReference type="Proteomes" id="UP000254764">
    <property type="component" value="Unassembled WGS sequence"/>
</dbReference>
<sequence length="99" mass="10536">MAFHRSIVLANFAFFLLLIVAVWARPAGPFVLVVTDPGGEASGNMQVIGDAGGRLVWSGRYAWISVAYSDANDFTGRLMRAGALLVLNHDLAVGCLEGN</sequence>
<evidence type="ECO:0000313" key="1">
    <source>
        <dbReference type="EMBL" id="SSC68184.1"/>
    </source>
</evidence>
<dbReference type="OrthoDB" id="8389669at2"/>
<keyword evidence="2" id="KW-1185">Reference proteome</keyword>
<dbReference type="RefSeq" id="WP_115670704.1">
    <property type="nucleotide sequence ID" value="NZ_UEYP01000006.1"/>
</dbReference>
<accession>A0A376AK86</accession>